<accession>A0A0T6B075</accession>
<dbReference type="PANTHER" id="PTHR16166:SF93">
    <property type="entry name" value="INTERMEMBRANE LIPID TRANSFER PROTEIN VPS13"/>
    <property type="match status" value="1"/>
</dbReference>
<comment type="caution">
    <text evidence="2">The sequence shown here is derived from an EMBL/GenBank/DDBJ whole genome shotgun (WGS) entry which is preliminary data.</text>
</comment>
<dbReference type="GO" id="GO:0006623">
    <property type="term" value="P:protein targeting to vacuole"/>
    <property type="evidence" value="ECO:0007669"/>
    <property type="project" value="TreeGrafter"/>
</dbReference>
<dbReference type="EMBL" id="LJIG01022452">
    <property type="protein sequence ID" value="KRT80517.1"/>
    <property type="molecule type" value="Genomic_DNA"/>
</dbReference>
<evidence type="ECO:0000256" key="1">
    <source>
        <dbReference type="ARBA" id="ARBA00006545"/>
    </source>
</evidence>
<dbReference type="Proteomes" id="UP000051574">
    <property type="component" value="Unassembled WGS sequence"/>
</dbReference>
<feature type="non-terminal residue" evidence="2">
    <location>
        <position position="496"/>
    </location>
</feature>
<evidence type="ECO:0000313" key="3">
    <source>
        <dbReference type="Proteomes" id="UP000051574"/>
    </source>
</evidence>
<feature type="non-terminal residue" evidence="2">
    <location>
        <position position="1"/>
    </location>
</feature>
<dbReference type="AlphaFoldDB" id="A0A0T6B075"/>
<sequence>HHTVLRMGKEVPIQSAISVNVTGGQTDSFRVAFNDYKYGDAPVLVKNWCADLFLKIQQQGQGQVTLVNPYHSLMYTWEDPTKPRLLLWNVYNNKGTGFNIDISKDGYGEERINFHSVTSNQNSLNTSSSDDSDSCDSVKTTLNKKVRRDKIVIYWLCHREGLQKILVFTQEQKVYNDILKTVFMENCDIECLVSLSGIGVSIFTNPNPTKEHIFASISDSPAIWEVNVGHKWKTLTLELASWIEDKYRLLYKKCQLKDYVHIDFEKMFMLKPFFAELRRTYNPAVHFQVRKSQNYQYFNLKLQSVQIDNKQPSSNDSVALNPMPVDAIKAAPILEFSCFRTCSKGFEVYKHINLSVEDFCVNIASELVLSLGRLVTENRKWVAETPTLFRNDLSLIRTPTTMVPKQNPNQNVLIETLNVSPMGIQVSISHKEQTIHNNNGYPVAKILDYLFPIYISPYMPTEGVRHKIAALEMIDLRKGFLPILGDIWNHISTQFL</sequence>
<protein>
    <recommendedName>
        <fullName evidence="4">Vacuolar protein sorting-associated protein 13 VPS13 adaptor binding domain-containing protein</fullName>
    </recommendedName>
</protein>
<comment type="similarity">
    <text evidence="1">Belongs to the VPS13 family.</text>
</comment>
<keyword evidence="3" id="KW-1185">Reference proteome</keyword>
<reference evidence="2 3" key="1">
    <citation type="submission" date="2015-09" db="EMBL/GenBank/DDBJ databases">
        <title>Draft genome of the scarab beetle Oryctes borbonicus.</title>
        <authorList>
            <person name="Meyer J.M."/>
            <person name="Markov G.V."/>
            <person name="Baskaran P."/>
            <person name="Herrmann M."/>
            <person name="Sommer R.J."/>
            <person name="Roedelsperger C."/>
        </authorList>
    </citation>
    <scope>NUCLEOTIDE SEQUENCE [LARGE SCALE GENOMIC DNA]</scope>
    <source>
        <strain evidence="2">OB123</strain>
        <tissue evidence="2">Whole animal</tissue>
    </source>
</reference>
<evidence type="ECO:0008006" key="4">
    <source>
        <dbReference type="Google" id="ProtNLM"/>
    </source>
</evidence>
<dbReference type="OrthoDB" id="428159at2759"/>
<proteinExistence type="inferred from homology"/>
<evidence type="ECO:0000313" key="2">
    <source>
        <dbReference type="EMBL" id="KRT80517.1"/>
    </source>
</evidence>
<name>A0A0T6B075_9SCAR</name>
<dbReference type="InterPro" id="IPR026847">
    <property type="entry name" value="VPS13"/>
</dbReference>
<dbReference type="PANTHER" id="PTHR16166">
    <property type="entry name" value="VACUOLAR PROTEIN SORTING-ASSOCIATED PROTEIN VPS13"/>
    <property type="match status" value="1"/>
</dbReference>
<dbReference type="GO" id="GO:0045053">
    <property type="term" value="P:protein retention in Golgi apparatus"/>
    <property type="evidence" value="ECO:0007669"/>
    <property type="project" value="TreeGrafter"/>
</dbReference>
<gene>
    <name evidence="2" type="ORF">AMK59_6495</name>
</gene>
<organism evidence="2 3">
    <name type="scientific">Oryctes borbonicus</name>
    <dbReference type="NCBI Taxonomy" id="1629725"/>
    <lineage>
        <taxon>Eukaryota</taxon>
        <taxon>Metazoa</taxon>
        <taxon>Ecdysozoa</taxon>
        <taxon>Arthropoda</taxon>
        <taxon>Hexapoda</taxon>
        <taxon>Insecta</taxon>
        <taxon>Pterygota</taxon>
        <taxon>Neoptera</taxon>
        <taxon>Endopterygota</taxon>
        <taxon>Coleoptera</taxon>
        <taxon>Polyphaga</taxon>
        <taxon>Scarabaeiformia</taxon>
        <taxon>Scarabaeidae</taxon>
        <taxon>Dynastinae</taxon>
        <taxon>Oryctes</taxon>
    </lineage>
</organism>